<dbReference type="AlphaFoldDB" id="A0A7R9QYY6"/>
<feature type="non-terminal residue" evidence="2">
    <location>
        <position position="1"/>
    </location>
</feature>
<evidence type="ECO:0000313" key="2">
    <source>
        <dbReference type="EMBL" id="CAD7662445.1"/>
    </source>
</evidence>
<evidence type="ECO:0000256" key="1">
    <source>
        <dbReference type="SAM" id="SignalP"/>
    </source>
</evidence>
<reference evidence="2" key="1">
    <citation type="submission" date="2020-11" db="EMBL/GenBank/DDBJ databases">
        <authorList>
            <person name="Tran Van P."/>
        </authorList>
    </citation>
    <scope>NUCLEOTIDE SEQUENCE</scope>
</reference>
<protein>
    <submittedName>
        <fullName evidence="2">Uncharacterized protein</fullName>
    </submittedName>
</protein>
<proteinExistence type="predicted"/>
<feature type="chain" id="PRO_5036403867" evidence="1">
    <location>
        <begin position="18"/>
        <end position="100"/>
    </location>
</feature>
<evidence type="ECO:0000313" key="3">
    <source>
        <dbReference type="Proteomes" id="UP000728032"/>
    </source>
</evidence>
<keyword evidence="1" id="KW-0732">Signal</keyword>
<accession>A0A7R9QYY6</accession>
<dbReference type="EMBL" id="OC942656">
    <property type="protein sequence ID" value="CAD7662445.1"/>
    <property type="molecule type" value="Genomic_DNA"/>
</dbReference>
<dbReference type="Proteomes" id="UP000728032">
    <property type="component" value="Unassembled WGS sequence"/>
</dbReference>
<feature type="signal peptide" evidence="1">
    <location>
        <begin position="1"/>
        <end position="17"/>
    </location>
</feature>
<gene>
    <name evidence="2" type="ORF">ONB1V03_LOCUS19005</name>
</gene>
<keyword evidence="3" id="KW-1185">Reference proteome</keyword>
<name>A0A7R9QYY6_9ACAR</name>
<dbReference type="EMBL" id="CAJPVJ010027831">
    <property type="protein sequence ID" value="CAG2179581.1"/>
    <property type="molecule type" value="Genomic_DNA"/>
</dbReference>
<organism evidence="2">
    <name type="scientific">Oppiella nova</name>
    <dbReference type="NCBI Taxonomy" id="334625"/>
    <lineage>
        <taxon>Eukaryota</taxon>
        <taxon>Metazoa</taxon>
        <taxon>Ecdysozoa</taxon>
        <taxon>Arthropoda</taxon>
        <taxon>Chelicerata</taxon>
        <taxon>Arachnida</taxon>
        <taxon>Acari</taxon>
        <taxon>Acariformes</taxon>
        <taxon>Sarcoptiformes</taxon>
        <taxon>Oribatida</taxon>
        <taxon>Brachypylina</taxon>
        <taxon>Oppioidea</taxon>
        <taxon>Oppiidae</taxon>
        <taxon>Oppiella</taxon>
    </lineage>
</organism>
<sequence length="100" mass="11126">MYIRAIILCIAIQTVLCFNDGKRTASTGASDARYGTVRTNEISDPGAHILYRLNEAREATPDHIGYYNMAETEATESIKQVIAIFNEVTANFESQECLSF</sequence>